<dbReference type="OMA" id="DQGWFYS"/>
<dbReference type="AlphaFoldDB" id="A7TNM8"/>
<sequence length="152" mass="17862">MHMLLTQLPKMLGLLATIDSLPEEVIIENERGISVLGYPLFSSKLLVPQLDPPQFQLYNKLQNNLVSIVINRLNIVTSIEKIFPLNLNENNHNYHSTDNCKWFVLMDYNGTLDSDDQGWFYSWNFNNNRWKSKNGIVRRRIWIRMSSSNDYI</sequence>
<dbReference type="FunCoup" id="A7TNM8">
    <property type="interactions" value="33"/>
</dbReference>
<dbReference type="GO" id="GO:0032120">
    <property type="term" value="P:ascospore-type prospore membrane formation"/>
    <property type="evidence" value="ECO:0007669"/>
    <property type="project" value="EnsemblFungi"/>
</dbReference>
<gene>
    <name evidence="2" type="ORF">Kpol_1070p28</name>
</gene>
<dbReference type="InParanoid" id="A7TNM8"/>
<dbReference type="STRING" id="436907.A7TNM8"/>
<keyword evidence="1" id="KW-0732">Signal</keyword>
<feature type="chain" id="PRO_5002715800" description="Peroxin/Ferlin domain-containing protein" evidence="1">
    <location>
        <begin position="21"/>
        <end position="152"/>
    </location>
</feature>
<accession>A7TNM8</accession>
<keyword evidence="3" id="KW-1185">Reference proteome</keyword>
<reference evidence="2 3" key="1">
    <citation type="journal article" date="2007" name="Proc. Natl. Acad. Sci. U.S.A.">
        <title>Independent sorting-out of thousands of duplicated gene pairs in two yeast species descended from a whole-genome duplication.</title>
        <authorList>
            <person name="Scannell D.R."/>
            <person name="Frank A.C."/>
            <person name="Conant G.C."/>
            <person name="Byrne K.P."/>
            <person name="Woolfit M."/>
            <person name="Wolfe K.H."/>
        </authorList>
    </citation>
    <scope>NUCLEOTIDE SEQUENCE [LARGE SCALE GENOMIC DNA]</scope>
    <source>
        <strain evidence="3">ATCC 22028 / DSM 70294 / BCRC 21397 / CBS 2163 / NBRC 10782 / NRRL Y-8283 / UCD 57-17</strain>
    </source>
</reference>
<dbReference type="EMBL" id="DS480432">
    <property type="protein sequence ID" value="EDO16145.1"/>
    <property type="molecule type" value="Genomic_DNA"/>
</dbReference>
<dbReference type="RefSeq" id="XP_001644003.1">
    <property type="nucleotide sequence ID" value="XM_001643953.1"/>
</dbReference>
<dbReference type="OrthoDB" id="72441at2759"/>
<name>A7TNM8_VANPO</name>
<dbReference type="GO" id="GO:0030476">
    <property type="term" value="P:ascospore wall assembly"/>
    <property type="evidence" value="ECO:0007669"/>
    <property type="project" value="EnsemblFungi"/>
</dbReference>
<evidence type="ECO:0000256" key="1">
    <source>
        <dbReference type="SAM" id="SignalP"/>
    </source>
</evidence>
<feature type="signal peptide" evidence="1">
    <location>
        <begin position="1"/>
        <end position="20"/>
    </location>
</feature>
<evidence type="ECO:0000313" key="3">
    <source>
        <dbReference type="Proteomes" id="UP000000267"/>
    </source>
</evidence>
<dbReference type="KEGG" id="vpo:Kpol_1070p28"/>
<dbReference type="GO" id="GO:0005829">
    <property type="term" value="C:cytosol"/>
    <property type="evidence" value="ECO:0007669"/>
    <property type="project" value="EnsemblFungi"/>
</dbReference>
<dbReference type="GO" id="GO:0005628">
    <property type="term" value="C:prospore membrane"/>
    <property type="evidence" value="ECO:0007669"/>
    <property type="project" value="EnsemblFungi"/>
</dbReference>
<dbReference type="PhylomeDB" id="A7TNM8"/>
<proteinExistence type="predicted"/>
<evidence type="ECO:0008006" key="4">
    <source>
        <dbReference type="Google" id="ProtNLM"/>
    </source>
</evidence>
<organism evidence="3">
    <name type="scientific">Vanderwaltozyma polyspora (strain ATCC 22028 / DSM 70294 / BCRC 21397 / CBS 2163 / NBRC 10782 / NRRL Y-8283 / UCD 57-17)</name>
    <name type="common">Kluyveromyces polysporus</name>
    <dbReference type="NCBI Taxonomy" id="436907"/>
    <lineage>
        <taxon>Eukaryota</taxon>
        <taxon>Fungi</taxon>
        <taxon>Dikarya</taxon>
        <taxon>Ascomycota</taxon>
        <taxon>Saccharomycotina</taxon>
        <taxon>Saccharomycetes</taxon>
        <taxon>Saccharomycetales</taxon>
        <taxon>Saccharomycetaceae</taxon>
        <taxon>Vanderwaltozyma</taxon>
    </lineage>
</organism>
<evidence type="ECO:0000313" key="2">
    <source>
        <dbReference type="EMBL" id="EDO16145.1"/>
    </source>
</evidence>
<dbReference type="Proteomes" id="UP000000267">
    <property type="component" value="Unassembled WGS sequence"/>
</dbReference>
<protein>
    <recommendedName>
        <fullName evidence="4">Peroxin/Ferlin domain-containing protein</fullName>
    </recommendedName>
</protein>
<dbReference type="eggNOG" id="ENOG502S49X">
    <property type="taxonomic scope" value="Eukaryota"/>
</dbReference>
<dbReference type="GeneID" id="5544256"/>
<dbReference type="HOGENOM" id="CLU_1778715_0_0_1"/>